<evidence type="ECO:0000259" key="7">
    <source>
        <dbReference type="Pfam" id="PF00135"/>
    </source>
</evidence>
<reference evidence="8" key="2">
    <citation type="submission" date="2021-08" db="EMBL/GenBank/DDBJ databases">
        <authorList>
            <person name="Eriksson T."/>
        </authorList>
    </citation>
    <scope>NUCLEOTIDE SEQUENCE</scope>
    <source>
        <strain evidence="8">Stoneville</strain>
        <tissue evidence="8">Whole head</tissue>
    </source>
</reference>
<keyword evidence="4" id="KW-1015">Disulfide bond</keyword>
<dbReference type="InterPro" id="IPR029058">
    <property type="entry name" value="AB_hydrolase_fold"/>
</dbReference>
<evidence type="ECO:0000256" key="5">
    <source>
        <dbReference type="ARBA" id="ARBA00023180"/>
    </source>
</evidence>
<keyword evidence="2" id="KW-0719">Serine esterase</keyword>
<dbReference type="SUPFAM" id="SSF53474">
    <property type="entry name" value="alpha/beta-Hydrolases"/>
    <property type="match status" value="1"/>
</dbReference>
<comment type="caution">
    <text evidence="8">The sequence shown here is derived from an EMBL/GenBank/DDBJ whole genome shotgun (WGS) entry which is preliminary data.</text>
</comment>
<dbReference type="EC" id="3.1.1.-" evidence="6"/>
<keyword evidence="3 6" id="KW-0378">Hydrolase</keyword>
<proteinExistence type="inferred from homology"/>
<dbReference type="InterPro" id="IPR019826">
    <property type="entry name" value="Carboxylesterase_B_AS"/>
</dbReference>
<dbReference type="Proteomes" id="UP000719412">
    <property type="component" value="Unassembled WGS sequence"/>
</dbReference>
<evidence type="ECO:0000256" key="3">
    <source>
        <dbReference type="ARBA" id="ARBA00022801"/>
    </source>
</evidence>
<comment type="similarity">
    <text evidence="1 6">Belongs to the type-B carboxylesterase/lipase family.</text>
</comment>
<protein>
    <recommendedName>
        <fullName evidence="6">Carboxylic ester hydrolase</fullName>
        <ecNumber evidence="6">3.1.1.-</ecNumber>
    </recommendedName>
</protein>
<evidence type="ECO:0000313" key="9">
    <source>
        <dbReference type="Proteomes" id="UP000719412"/>
    </source>
</evidence>
<dbReference type="Gene3D" id="3.40.50.1820">
    <property type="entry name" value="alpha/beta hydrolase"/>
    <property type="match status" value="1"/>
</dbReference>
<evidence type="ECO:0000313" key="8">
    <source>
        <dbReference type="EMBL" id="KAH0807495.1"/>
    </source>
</evidence>
<evidence type="ECO:0000256" key="2">
    <source>
        <dbReference type="ARBA" id="ARBA00022487"/>
    </source>
</evidence>
<dbReference type="PROSITE" id="PS00122">
    <property type="entry name" value="CARBOXYLESTERASE_B_1"/>
    <property type="match status" value="1"/>
</dbReference>
<sequence>MLRGYYTNLRLLLEEKLVNCHHIGTTFTGKNLNYLANIEHLLLMIVYTSLMVINYIDDTFQNSDNLDDEDFYKISDPEVQLPDGRIRGREGLTYTNKQFYIFEKIPYAASPVGELRFKAPIPPPSWDGTLDTTSLDIICYQQGSNDDTETEDCLYINVHTPKLPDDDGTEGLPVMVYIHGGGFIAGSARGQYADRLVNEDVVYAAFNYRLGPFGFMSTQDDVIPGNNGLKDQQLALQWVHENIHLFGGDPDKITIFGASAGSTSVAYQLINQNSRDLFRGAILQSGSFLSPWAFQRNPREIAFTTAAFINDTFQTNTDSQALLDFLQSVDAKALKLASEQYASSVRLCITQVFSLI</sequence>
<dbReference type="Pfam" id="PF00135">
    <property type="entry name" value="COesterase"/>
    <property type="match status" value="1"/>
</dbReference>
<keyword evidence="5" id="KW-0325">Glycoprotein</keyword>
<dbReference type="InterPro" id="IPR002018">
    <property type="entry name" value="CarbesteraseB"/>
</dbReference>
<accession>A0A8J6H3K3</accession>
<gene>
    <name evidence="8" type="ORF">GEV33_015296</name>
</gene>
<evidence type="ECO:0000256" key="4">
    <source>
        <dbReference type="ARBA" id="ARBA00023157"/>
    </source>
</evidence>
<dbReference type="EMBL" id="JABDTM020030282">
    <property type="protein sequence ID" value="KAH0807495.1"/>
    <property type="molecule type" value="Genomic_DNA"/>
</dbReference>
<organism evidence="8 9">
    <name type="scientific">Tenebrio molitor</name>
    <name type="common">Yellow mealworm beetle</name>
    <dbReference type="NCBI Taxonomy" id="7067"/>
    <lineage>
        <taxon>Eukaryota</taxon>
        <taxon>Metazoa</taxon>
        <taxon>Ecdysozoa</taxon>
        <taxon>Arthropoda</taxon>
        <taxon>Hexapoda</taxon>
        <taxon>Insecta</taxon>
        <taxon>Pterygota</taxon>
        <taxon>Neoptera</taxon>
        <taxon>Endopterygota</taxon>
        <taxon>Coleoptera</taxon>
        <taxon>Polyphaga</taxon>
        <taxon>Cucujiformia</taxon>
        <taxon>Tenebrionidae</taxon>
        <taxon>Tenebrio</taxon>
    </lineage>
</organism>
<name>A0A8J6H3K3_TENMO</name>
<keyword evidence="9" id="KW-1185">Reference proteome</keyword>
<dbReference type="PANTHER" id="PTHR43142:SF1">
    <property type="entry name" value="CARBOXYLIC ESTER HYDROLASE"/>
    <property type="match status" value="1"/>
</dbReference>
<evidence type="ECO:0000256" key="1">
    <source>
        <dbReference type="ARBA" id="ARBA00005964"/>
    </source>
</evidence>
<feature type="domain" description="Carboxylesterase type B" evidence="7">
    <location>
        <begin position="76"/>
        <end position="340"/>
    </location>
</feature>
<reference evidence="8" key="1">
    <citation type="journal article" date="2020" name="J Insects Food Feed">
        <title>The yellow mealworm (Tenebrio molitor) genome: a resource for the emerging insects as food and feed industry.</title>
        <authorList>
            <person name="Eriksson T."/>
            <person name="Andere A."/>
            <person name="Kelstrup H."/>
            <person name="Emery V."/>
            <person name="Picard C."/>
        </authorList>
    </citation>
    <scope>NUCLEOTIDE SEQUENCE</scope>
    <source>
        <strain evidence="8">Stoneville</strain>
        <tissue evidence="8">Whole head</tissue>
    </source>
</reference>
<dbReference type="PANTHER" id="PTHR43142">
    <property type="entry name" value="CARBOXYLIC ESTER HYDROLASE"/>
    <property type="match status" value="1"/>
</dbReference>
<dbReference type="GO" id="GO:0052689">
    <property type="term" value="F:carboxylic ester hydrolase activity"/>
    <property type="evidence" value="ECO:0007669"/>
    <property type="project" value="UniProtKB-KW"/>
</dbReference>
<dbReference type="AlphaFoldDB" id="A0A8J6H3K3"/>
<evidence type="ECO:0000256" key="6">
    <source>
        <dbReference type="RuleBase" id="RU361235"/>
    </source>
</evidence>